<organism evidence="4 5">
    <name type="scientific">Cephus cinctus</name>
    <name type="common">Wheat stem sawfly</name>
    <dbReference type="NCBI Taxonomy" id="211228"/>
    <lineage>
        <taxon>Eukaryota</taxon>
        <taxon>Metazoa</taxon>
        <taxon>Ecdysozoa</taxon>
        <taxon>Arthropoda</taxon>
        <taxon>Hexapoda</taxon>
        <taxon>Insecta</taxon>
        <taxon>Pterygota</taxon>
        <taxon>Neoptera</taxon>
        <taxon>Endopterygota</taxon>
        <taxon>Hymenoptera</taxon>
        <taxon>Cephoidea</taxon>
        <taxon>Cephidae</taxon>
        <taxon>Cephus</taxon>
    </lineage>
</organism>
<dbReference type="KEGG" id="ccin:107265958"/>
<keyword evidence="2" id="KW-0472">Membrane</keyword>
<sequence length="809" mass="90130">MGSNHFNLLLIIIGIMIGKAYLMEDDLLKKNISTKNPEVTDKSNHSIADENDEHLTLLTDIDLASTSSGLTNASVIDNHAKIALENVTKINSLDIITSRRHLHRRKSSHKDSQSEKLKNVTSSIRKIKDAPLILHQRFNKNSVDHSTSIHGNLDSTKLNAATSSSTVTTSLYVLTSSSIAIPSLNSSEDISPGSFSSMTYRESNSTTKSNETNNSTSRKTDATDDKSHSQSMELMSYSFTNVEESNDTKILDKLQQRIDNIISTRANTSTFFDNIAVGSQDQPLIQGNVEDIASSTTNASSISYNGTTTKQIPEIQKSYHTEQSLLTSQALSFEEQEEVSNDLLKMPLKVIIPLNLNPIDTENNKDSAGGSKTTVQSNKKVQGLKEEISQEHTGIINDYGPQCSASFNKDKKQVFDNKLQKNIAFRERLVDDVSISASAGKTKSEACSTNNTAPSRFERSMDTVTNITINTQLSALNKSMNTEQENTGSCSIGSQCDSPSMNDSTTQILQNDNLNVQNSSIGNELHLIELTSVNSTPIHNDRSNWVTIQQISSESIAEETNNDKTKSIFLPHINFSDETESTSGASTLNFNFNKSMDVKENSTIDENIYIIEGLGYFKDTLDDMKEFEEDLEKRRDPFMNYGDSVDDIILTSQDNLRKMSDSVQDDTGPAMEHHVSTAQFHWGGNFVDPIVGSWWSNDDSRAVRTLDNNIGKGNLNQNSKRKTEKKDKLEIEQLRESLHIKDIDYSLSKKRSSGFYRNILLSAFYVTIGVILFALSIWCKRALMTRKTTNISGLREFFLKRRRPTHGTV</sequence>
<evidence type="ECO:0000313" key="5">
    <source>
        <dbReference type="RefSeq" id="XP_024939002.1"/>
    </source>
</evidence>
<feature type="compositionally biased region" description="Basic and acidic residues" evidence="1">
    <location>
        <begin position="218"/>
        <end position="228"/>
    </location>
</feature>
<proteinExistence type="predicted"/>
<feature type="transmembrane region" description="Helical" evidence="2">
    <location>
        <begin position="759"/>
        <end position="778"/>
    </location>
</feature>
<keyword evidence="3" id="KW-0732">Signal</keyword>
<dbReference type="AlphaFoldDB" id="A0AAJ7REE4"/>
<protein>
    <submittedName>
        <fullName evidence="5">Chitinase-like protein PB1E7.04c</fullName>
    </submittedName>
</protein>
<evidence type="ECO:0000313" key="4">
    <source>
        <dbReference type="Proteomes" id="UP000694920"/>
    </source>
</evidence>
<feature type="signal peptide" evidence="3">
    <location>
        <begin position="1"/>
        <end position="22"/>
    </location>
</feature>
<keyword evidence="4" id="KW-1185">Reference proteome</keyword>
<accession>A0AAJ7REE4</accession>
<keyword evidence="2" id="KW-1133">Transmembrane helix</keyword>
<evidence type="ECO:0000256" key="1">
    <source>
        <dbReference type="SAM" id="MobiDB-lite"/>
    </source>
</evidence>
<feature type="region of interest" description="Disordered" evidence="1">
    <location>
        <begin position="484"/>
        <end position="504"/>
    </location>
</feature>
<dbReference type="Proteomes" id="UP000694920">
    <property type="component" value="Unplaced"/>
</dbReference>
<evidence type="ECO:0000256" key="3">
    <source>
        <dbReference type="SAM" id="SignalP"/>
    </source>
</evidence>
<feature type="compositionally biased region" description="Low complexity" evidence="1">
    <location>
        <begin position="201"/>
        <end position="217"/>
    </location>
</feature>
<dbReference type="GeneID" id="107265958"/>
<feature type="chain" id="PRO_5042503340" evidence="3">
    <location>
        <begin position="23"/>
        <end position="809"/>
    </location>
</feature>
<feature type="region of interest" description="Disordered" evidence="1">
    <location>
        <begin position="190"/>
        <end position="230"/>
    </location>
</feature>
<dbReference type="RefSeq" id="XP_024939002.1">
    <property type="nucleotide sequence ID" value="XM_025083234.1"/>
</dbReference>
<gene>
    <name evidence="5" type="primary">LOC107265958</name>
</gene>
<evidence type="ECO:0000256" key="2">
    <source>
        <dbReference type="SAM" id="Phobius"/>
    </source>
</evidence>
<keyword evidence="2" id="KW-0812">Transmembrane</keyword>
<name>A0AAJ7REE4_CEPCN</name>
<reference evidence="5" key="1">
    <citation type="submission" date="2025-08" db="UniProtKB">
        <authorList>
            <consortium name="RefSeq"/>
        </authorList>
    </citation>
    <scope>IDENTIFICATION</scope>
</reference>